<dbReference type="PANTHER" id="PTHR44227:SF3">
    <property type="entry name" value="PROTEIN O-MANNOSYL-TRANSFERASE TMTC4"/>
    <property type="match status" value="1"/>
</dbReference>
<dbReference type="AlphaFoldDB" id="A0A4S1CA85"/>
<dbReference type="Pfam" id="PF13432">
    <property type="entry name" value="TPR_16"/>
    <property type="match status" value="1"/>
</dbReference>
<dbReference type="EMBL" id="SRSC01000005">
    <property type="protein sequence ID" value="TGU70201.1"/>
    <property type="molecule type" value="Genomic_DNA"/>
</dbReference>
<dbReference type="InterPro" id="IPR011990">
    <property type="entry name" value="TPR-like_helical_dom_sf"/>
</dbReference>
<evidence type="ECO:0000256" key="1">
    <source>
        <dbReference type="ARBA" id="ARBA00022737"/>
    </source>
</evidence>
<dbReference type="InterPro" id="IPR019734">
    <property type="entry name" value="TPR_rpt"/>
</dbReference>
<proteinExistence type="predicted"/>
<dbReference type="PANTHER" id="PTHR44227">
    <property type="match status" value="1"/>
</dbReference>
<feature type="repeat" description="TPR" evidence="3">
    <location>
        <begin position="510"/>
        <end position="543"/>
    </location>
</feature>
<organism evidence="5 6">
    <name type="scientific">Geomonas terrae</name>
    <dbReference type="NCBI Taxonomy" id="2562681"/>
    <lineage>
        <taxon>Bacteria</taxon>
        <taxon>Pseudomonadati</taxon>
        <taxon>Thermodesulfobacteriota</taxon>
        <taxon>Desulfuromonadia</taxon>
        <taxon>Geobacterales</taxon>
        <taxon>Geobacteraceae</taxon>
        <taxon>Geomonas</taxon>
    </lineage>
</organism>
<dbReference type="Gene3D" id="1.25.40.10">
    <property type="entry name" value="Tetratricopeptide repeat domain"/>
    <property type="match status" value="1"/>
</dbReference>
<dbReference type="InterPro" id="IPR052346">
    <property type="entry name" value="O-mannosyl-transferase_TMTC"/>
</dbReference>
<keyword evidence="4" id="KW-1133">Transmembrane helix</keyword>
<reference evidence="5 6" key="1">
    <citation type="submission" date="2019-04" db="EMBL/GenBank/DDBJ databases">
        <title>Geobacter oryzae sp. nov., ferric-reducing bacteria isolated from paddy soil.</title>
        <authorList>
            <person name="Xu Z."/>
            <person name="Masuda Y."/>
            <person name="Itoh H."/>
            <person name="Senoo K."/>
        </authorList>
    </citation>
    <scope>NUCLEOTIDE SEQUENCE [LARGE SCALE GENOMIC DNA]</scope>
    <source>
        <strain evidence="5 6">Red111</strain>
    </source>
</reference>
<dbReference type="SMART" id="SM00028">
    <property type="entry name" value="TPR"/>
    <property type="match status" value="4"/>
</dbReference>
<comment type="caution">
    <text evidence="5">The sequence shown here is derived from an EMBL/GenBank/DDBJ whole genome shotgun (WGS) entry which is preliminary data.</text>
</comment>
<evidence type="ECO:0000313" key="5">
    <source>
        <dbReference type="EMBL" id="TGU70201.1"/>
    </source>
</evidence>
<feature type="transmembrane region" description="Helical" evidence="4">
    <location>
        <begin position="345"/>
        <end position="364"/>
    </location>
</feature>
<feature type="transmembrane region" description="Helical" evidence="4">
    <location>
        <begin position="376"/>
        <end position="394"/>
    </location>
</feature>
<dbReference type="Pfam" id="PF13414">
    <property type="entry name" value="TPR_11"/>
    <property type="match status" value="1"/>
</dbReference>
<feature type="transmembrane region" description="Helical" evidence="4">
    <location>
        <begin position="149"/>
        <end position="170"/>
    </location>
</feature>
<keyword evidence="4" id="KW-0472">Membrane</keyword>
<feature type="transmembrane region" description="Helical" evidence="4">
    <location>
        <begin position="182"/>
        <end position="201"/>
    </location>
</feature>
<feature type="transmembrane region" description="Helical" evidence="4">
    <location>
        <begin position="90"/>
        <end position="114"/>
    </location>
</feature>
<accession>A0A4S1CA85</accession>
<dbReference type="Proteomes" id="UP000306416">
    <property type="component" value="Unassembled WGS sequence"/>
</dbReference>
<feature type="transmembrane region" description="Helical" evidence="4">
    <location>
        <begin position="126"/>
        <end position="143"/>
    </location>
</feature>
<feature type="transmembrane region" description="Helical" evidence="4">
    <location>
        <begin position="313"/>
        <end position="333"/>
    </location>
</feature>
<evidence type="ECO:0000256" key="3">
    <source>
        <dbReference type="PROSITE-ProRule" id="PRU00339"/>
    </source>
</evidence>
<name>A0A4S1CA85_9BACT</name>
<keyword evidence="4" id="KW-0812">Transmembrane</keyword>
<dbReference type="PROSITE" id="PS50005">
    <property type="entry name" value="TPR"/>
    <property type="match status" value="3"/>
</dbReference>
<feature type="transmembrane region" description="Helical" evidence="4">
    <location>
        <begin position="401"/>
        <end position="419"/>
    </location>
</feature>
<evidence type="ECO:0000313" key="6">
    <source>
        <dbReference type="Proteomes" id="UP000306416"/>
    </source>
</evidence>
<evidence type="ECO:0000256" key="4">
    <source>
        <dbReference type="SAM" id="Phobius"/>
    </source>
</evidence>
<feature type="transmembrane region" description="Helical" evidence="4">
    <location>
        <begin position="207"/>
        <end position="224"/>
    </location>
</feature>
<protein>
    <submittedName>
        <fullName evidence="5">Tetratricopeptide repeat protein</fullName>
    </submittedName>
</protein>
<dbReference type="SUPFAM" id="SSF48452">
    <property type="entry name" value="TPR-like"/>
    <property type="match status" value="1"/>
</dbReference>
<feature type="repeat" description="TPR" evidence="3">
    <location>
        <begin position="544"/>
        <end position="577"/>
    </location>
</feature>
<evidence type="ECO:0000256" key="2">
    <source>
        <dbReference type="ARBA" id="ARBA00022803"/>
    </source>
</evidence>
<keyword evidence="2 3" id="KW-0802">TPR repeat</keyword>
<dbReference type="RefSeq" id="WP_135872530.1">
    <property type="nucleotide sequence ID" value="NZ_SRSC01000005.1"/>
</dbReference>
<gene>
    <name evidence="5" type="ORF">E4633_18555</name>
</gene>
<sequence length="600" mass="66259">MNTKPSYRPALHLFIIVLVGAIAYSNTFHVPFLLDDETSIINNGVIKDLGRFLGGDGYAYNPRRFIGYLSVAMNYRLGGLDVTGYHIFNLAVHALTACLVYGLAALTLQTPFFAERNAGAEETASYRFLPLFAALLFVAHPVQTQAVTYIIQRLASLATLFFVLSLLCYGKARLLQQVGARALHWKPVLLYLGALAAAGCAMKTKEIAFTLPFVVVLYEFLFFRMSATKRLLFLAPMALMVVVVPISLLGTGRPIGSLIGDVDTLTRVESGISRLDYLYTQFAVITTYLRLLFLPVHQTIDYDFPVYHSFGDAPVALSFLLLFALLVLSLYFLLRSSRGEPLLRLVSFGILWFFITLSVESSIIPIADVIFEHRVYLPSAGAFIALAALASLLLQRLPAKATGVVIGVLVLALACTTFVRNQAWASDVTLWSDAVEKAPNKARPHYNLALAFQKAHRTDEALEHALQAARLAPTMPYAYNLIGVIMEKTGRIEQAAAALSEAIRLAPQEAAPHINLGDLYRQSGLTTQALEQYQIALRLTPADADIYYKIGTIHARSNDMDKAVVFFQCAASIEPGRPEYRRDLDSARSMLEHRSATQNH</sequence>
<feature type="transmembrane region" description="Helical" evidence="4">
    <location>
        <begin position="231"/>
        <end position="250"/>
    </location>
</feature>
<keyword evidence="1" id="KW-0677">Repeat</keyword>
<keyword evidence="6" id="KW-1185">Reference proteome</keyword>
<feature type="repeat" description="TPR" evidence="3">
    <location>
        <begin position="476"/>
        <end position="509"/>
    </location>
</feature>